<feature type="compositionally biased region" description="Polar residues" evidence="1">
    <location>
        <begin position="361"/>
        <end position="381"/>
    </location>
</feature>
<dbReference type="EMBL" id="JADNRY010000041">
    <property type="protein sequence ID" value="KAF9070400.1"/>
    <property type="molecule type" value="Genomic_DNA"/>
</dbReference>
<organism evidence="2 3">
    <name type="scientific">Rhodocollybia butyracea</name>
    <dbReference type="NCBI Taxonomy" id="206335"/>
    <lineage>
        <taxon>Eukaryota</taxon>
        <taxon>Fungi</taxon>
        <taxon>Dikarya</taxon>
        <taxon>Basidiomycota</taxon>
        <taxon>Agaricomycotina</taxon>
        <taxon>Agaricomycetes</taxon>
        <taxon>Agaricomycetidae</taxon>
        <taxon>Agaricales</taxon>
        <taxon>Marasmiineae</taxon>
        <taxon>Omphalotaceae</taxon>
        <taxon>Rhodocollybia</taxon>
    </lineage>
</organism>
<evidence type="ECO:0000313" key="2">
    <source>
        <dbReference type="EMBL" id="KAF9070400.1"/>
    </source>
</evidence>
<feature type="region of interest" description="Disordered" evidence="1">
    <location>
        <begin position="509"/>
        <end position="547"/>
    </location>
</feature>
<proteinExistence type="predicted"/>
<feature type="compositionally biased region" description="Low complexity" evidence="1">
    <location>
        <begin position="223"/>
        <end position="238"/>
    </location>
</feature>
<feature type="compositionally biased region" description="Low complexity" evidence="1">
    <location>
        <begin position="514"/>
        <end position="535"/>
    </location>
</feature>
<gene>
    <name evidence="2" type="ORF">BDP27DRAFT_625276</name>
</gene>
<reference evidence="2" key="1">
    <citation type="submission" date="2020-11" db="EMBL/GenBank/DDBJ databases">
        <authorList>
            <consortium name="DOE Joint Genome Institute"/>
            <person name="Ahrendt S."/>
            <person name="Riley R."/>
            <person name="Andreopoulos W."/>
            <person name="Labutti K."/>
            <person name="Pangilinan J."/>
            <person name="Ruiz-Duenas F.J."/>
            <person name="Barrasa J.M."/>
            <person name="Sanchez-Garcia M."/>
            <person name="Camarero S."/>
            <person name="Miyauchi S."/>
            <person name="Serrano A."/>
            <person name="Linde D."/>
            <person name="Babiker R."/>
            <person name="Drula E."/>
            <person name="Ayuso-Fernandez I."/>
            <person name="Pacheco R."/>
            <person name="Padilla G."/>
            <person name="Ferreira P."/>
            <person name="Barriuso J."/>
            <person name="Kellner H."/>
            <person name="Castanera R."/>
            <person name="Alfaro M."/>
            <person name="Ramirez L."/>
            <person name="Pisabarro A.G."/>
            <person name="Kuo A."/>
            <person name="Tritt A."/>
            <person name="Lipzen A."/>
            <person name="He G."/>
            <person name="Yan M."/>
            <person name="Ng V."/>
            <person name="Cullen D."/>
            <person name="Martin F."/>
            <person name="Rosso M.-N."/>
            <person name="Henrissat B."/>
            <person name="Hibbett D."/>
            <person name="Martinez A.T."/>
            <person name="Grigoriev I.V."/>
        </authorList>
    </citation>
    <scope>NUCLEOTIDE SEQUENCE</scope>
    <source>
        <strain evidence="2">AH 40177</strain>
    </source>
</reference>
<feature type="compositionally biased region" description="Pro residues" evidence="1">
    <location>
        <begin position="118"/>
        <end position="130"/>
    </location>
</feature>
<feature type="compositionally biased region" description="Low complexity" evidence="1">
    <location>
        <begin position="108"/>
        <end position="117"/>
    </location>
</feature>
<accession>A0A9P5PYB5</accession>
<dbReference type="AlphaFoldDB" id="A0A9P5PYB5"/>
<keyword evidence="3" id="KW-1185">Reference proteome</keyword>
<feature type="region of interest" description="Disordered" evidence="1">
    <location>
        <begin position="104"/>
        <end position="178"/>
    </location>
</feature>
<name>A0A9P5PYB5_9AGAR</name>
<feature type="compositionally biased region" description="Basic residues" evidence="1">
    <location>
        <begin position="16"/>
        <end position="26"/>
    </location>
</feature>
<feature type="compositionally biased region" description="Low complexity" evidence="1">
    <location>
        <begin position="273"/>
        <end position="289"/>
    </location>
</feature>
<sequence>MVINSPCDIPSTSSTMRRHSVRHSVRPLRSSPLAGPALSSEGLVISNEDMQGKAKPSRISSASDLSSSSTSLYSLDWMDPIPHFPSPPHRGIVMPMFDKRKSSPPGFLAPISASSPSPSLPIPPITPPLTPKASSRPPSRENTKSFPGSAHTATPSNFPRVLHRNPSSEIGDWLSTNTFGETPRFSRVRMGSNVVMPISAKEYRRKSIGGAKSQPNHHKRPSSSHGTGSSGASASASSEETLAVQSSEGDKASKSNSTLGSARYGASEKSADSVDSMSSSQNSSFSSENGSEDTDMDMDSILRPPAPSSIHSSQSDCGVIDEETEDDLLVVSDLPIPLPTAAVRKNVPTTPSTMEHRHSPSDISSKSEQLTLSSRNNSFDSLKSRTKTILKRSKSFVHSRTTSTADSVLEPSSVAPRKGRHVKGLSFLSFCSSEESHQIAPVPPLPDCIYESNPDLANHQNGLLLPDTLSRPNLIHDDVMPVVPLTLMARRSVMVPPLPLNENYPVPSTSVLHSPSASSSFGSHRSPVTPTTAITPPSPSRAQSSKADQMLETPYGFRGVIPYASSSSLGSPTASSPFSSSASSPRFSRHRASSFLNVEEDEDDLPASRFSPKALSFLGVGEPPGSSAFSGSHPYRDPLKAASLYIGDTDPHPWSGNSSKATQCFDNPRVPRNKSETHLDTVLGFGGRHSTKSVQKRGTLKKLWKSLTGGKEGGKAMA</sequence>
<evidence type="ECO:0000256" key="1">
    <source>
        <dbReference type="SAM" id="MobiDB-lite"/>
    </source>
</evidence>
<comment type="caution">
    <text evidence="2">The sequence shown here is derived from an EMBL/GenBank/DDBJ whole genome shotgun (WGS) entry which is preliminary data.</text>
</comment>
<evidence type="ECO:0000313" key="3">
    <source>
        <dbReference type="Proteomes" id="UP000772434"/>
    </source>
</evidence>
<feature type="region of interest" description="Disordered" evidence="1">
    <location>
        <begin position="208"/>
        <end position="324"/>
    </location>
</feature>
<dbReference type="OrthoDB" id="3070411at2759"/>
<protein>
    <submittedName>
        <fullName evidence="2">Uncharacterized protein</fullName>
    </submittedName>
</protein>
<feature type="region of interest" description="Disordered" evidence="1">
    <location>
        <begin position="1"/>
        <end position="39"/>
    </location>
</feature>
<dbReference type="Proteomes" id="UP000772434">
    <property type="component" value="Unassembled WGS sequence"/>
</dbReference>
<feature type="region of interest" description="Disordered" evidence="1">
    <location>
        <begin position="342"/>
        <end position="382"/>
    </location>
</feature>